<name>A0A8J5SKI7_ZIZPA</name>
<evidence type="ECO:0000256" key="7">
    <source>
        <dbReference type="SAM" id="MobiDB-lite"/>
    </source>
</evidence>
<dbReference type="OrthoDB" id="1928390at2759"/>
<dbReference type="GO" id="GO:0045892">
    <property type="term" value="P:negative regulation of DNA-templated transcription"/>
    <property type="evidence" value="ECO:0007669"/>
    <property type="project" value="UniProtKB-UniRule"/>
</dbReference>
<sequence>MALAARLPPHRRPGHGGSPVGPTDRRLRRGGDHDNNARRENVALAAAAAPPPASMRSKRPRRRMWLFERVLVVKQSVEPERELAESMVEMVATNGVQSKDLQDLLACYLALNSAMSMLSHHRLGGLC</sequence>
<dbReference type="InterPro" id="IPR006458">
    <property type="entry name" value="Ovate_C"/>
</dbReference>
<evidence type="ECO:0000259" key="8">
    <source>
        <dbReference type="PROSITE" id="PS51754"/>
    </source>
</evidence>
<dbReference type="Proteomes" id="UP000729402">
    <property type="component" value="Unassembled WGS sequence"/>
</dbReference>
<comment type="function">
    <text evidence="6">Transcriptional repressor that regulates multiple aspects of plant growth and development.</text>
</comment>
<feature type="compositionally biased region" description="Basic and acidic residues" evidence="7">
    <location>
        <begin position="23"/>
        <end position="41"/>
    </location>
</feature>
<evidence type="ECO:0000256" key="2">
    <source>
        <dbReference type="ARBA" id="ARBA00022491"/>
    </source>
</evidence>
<keyword evidence="5 6" id="KW-0539">Nucleus</keyword>
<organism evidence="9 10">
    <name type="scientific">Zizania palustris</name>
    <name type="common">Northern wild rice</name>
    <dbReference type="NCBI Taxonomy" id="103762"/>
    <lineage>
        <taxon>Eukaryota</taxon>
        <taxon>Viridiplantae</taxon>
        <taxon>Streptophyta</taxon>
        <taxon>Embryophyta</taxon>
        <taxon>Tracheophyta</taxon>
        <taxon>Spermatophyta</taxon>
        <taxon>Magnoliopsida</taxon>
        <taxon>Liliopsida</taxon>
        <taxon>Poales</taxon>
        <taxon>Poaceae</taxon>
        <taxon>BOP clade</taxon>
        <taxon>Oryzoideae</taxon>
        <taxon>Oryzeae</taxon>
        <taxon>Zizaniinae</taxon>
        <taxon>Zizania</taxon>
    </lineage>
</organism>
<protein>
    <recommendedName>
        <fullName evidence="6">Transcription repressor</fullName>
    </recommendedName>
    <alternativeName>
        <fullName evidence="6">Ovate family protein</fullName>
    </alternativeName>
</protein>
<keyword evidence="4 6" id="KW-0804">Transcription</keyword>
<proteinExistence type="predicted"/>
<dbReference type="InterPro" id="IPR038933">
    <property type="entry name" value="Ovate"/>
</dbReference>
<comment type="caution">
    <text evidence="9">The sequence shown here is derived from an EMBL/GenBank/DDBJ whole genome shotgun (WGS) entry which is preliminary data.</text>
</comment>
<evidence type="ECO:0000313" key="9">
    <source>
        <dbReference type="EMBL" id="KAG8065033.1"/>
    </source>
</evidence>
<evidence type="ECO:0000256" key="4">
    <source>
        <dbReference type="ARBA" id="ARBA00023163"/>
    </source>
</evidence>
<keyword evidence="2 6" id="KW-0678">Repressor</keyword>
<reference evidence="9" key="1">
    <citation type="journal article" date="2021" name="bioRxiv">
        <title>Whole Genome Assembly and Annotation of Northern Wild Rice, Zizania palustris L., Supports a Whole Genome Duplication in the Zizania Genus.</title>
        <authorList>
            <person name="Haas M."/>
            <person name="Kono T."/>
            <person name="Macchietto M."/>
            <person name="Millas R."/>
            <person name="McGilp L."/>
            <person name="Shao M."/>
            <person name="Duquette J."/>
            <person name="Hirsch C.N."/>
            <person name="Kimball J."/>
        </authorList>
    </citation>
    <scope>NUCLEOTIDE SEQUENCE</scope>
    <source>
        <tissue evidence="9">Fresh leaf tissue</tissue>
    </source>
</reference>
<dbReference type="Pfam" id="PF04844">
    <property type="entry name" value="Ovate"/>
    <property type="match status" value="1"/>
</dbReference>
<keyword evidence="10" id="KW-1185">Reference proteome</keyword>
<dbReference type="PROSITE" id="PS51754">
    <property type="entry name" value="OVATE"/>
    <property type="match status" value="1"/>
</dbReference>
<comment type="subcellular location">
    <subcellularLocation>
        <location evidence="1 6">Nucleus</location>
    </subcellularLocation>
</comment>
<dbReference type="PANTHER" id="PTHR33057">
    <property type="entry name" value="TRANSCRIPTION REPRESSOR OFP7-RELATED"/>
    <property type="match status" value="1"/>
</dbReference>
<dbReference type="AlphaFoldDB" id="A0A8J5SKI7"/>
<evidence type="ECO:0000256" key="6">
    <source>
        <dbReference type="RuleBase" id="RU367028"/>
    </source>
</evidence>
<dbReference type="EMBL" id="JAAALK010000285">
    <property type="protein sequence ID" value="KAG8065033.1"/>
    <property type="molecule type" value="Genomic_DNA"/>
</dbReference>
<feature type="region of interest" description="Disordered" evidence="7">
    <location>
        <begin position="1"/>
        <end position="59"/>
    </location>
</feature>
<dbReference type="GO" id="GO:0005634">
    <property type="term" value="C:nucleus"/>
    <property type="evidence" value="ECO:0007669"/>
    <property type="project" value="UniProtKB-SubCell"/>
</dbReference>
<dbReference type="PANTHER" id="PTHR33057:SF23">
    <property type="entry name" value="TRANSCRIPTION REPRESSOR"/>
    <property type="match status" value="1"/>
</dbReference>
<gene>
    <name evidence="9" type="ORF">GUJ93_ZPchr0004g38640</name>
</gene>
<evidence type="ECO:0000256" key="1">
    <source>
        <dbReference type="ARBA" id="ARBA00004123"/>
    </source>
</evidence>
<keyword evidence="3 6" id="KW-0805">Transcription regulation</keyword>
<accession>A0A8J5SKI7</accession>
<evidence type="ECO:0000256" key="5">
    <source>
        <dbReference type="ARBA" id="ARBA00023242"/>
    </source>
</evidence>
<evidence type="ECO:0000256" key="3">
    <source>
        <dbReference type="ARBA" id="ARBA00023015"/>
    </source>
</evidence>
<reference evidence="9" key="2">
    <citation type="submission" date="2021-02" db="EMBL/GenBank/DDBJ databases">
        <authorList>
            <person name="Kimball J.A."/>
            <person name="Haas M.W."/>
            <person name="Macchietto M."/>
            <person name="Kono T."/>
            <person name="Duquette J."/>
            <person name="Shao M."/>
        </authorList>
    </citation>
    <scope>NUCLEOTIDE SEQUENCE</scope>
    <source>
        <tissue evidence="9">Fresh leaf tissue</tissue>
    </source>
</reference>
<feature type="domain" description="OVATE" evidence="8">
    <location>
        <begin position="72"/>
        <end position="127"/>
    </location>
</feature>
<evidence type="ECO:0000313" key="10">
    <source>
        <dbReference type="Proteomes" id="UP000729402"/>
    </source>
</evidence>